<keyword evidence="2" id="KW-1185">Reference proteome</keyword>
<organism evidence="1 2">
    <name type="scientific">Blattamonas nauphoetae</name>
    <dbReference type="NCBI Taxonomy" id="2049346"/>
    <lineage>
        <taxon>Eukaryota</taxon>
        <taxon>Metamonada</taxon>
        <taxon>Preaxostyla</taxon>
        <taxon>Oxymonadida</taxon>
        <taxon>Blattamonas</taxon>
    </lineage>
</organism>
<sequence>MQEESIRQSAPSHAHLSCTSDSELMFVSEGTSFLDFDLNLDLTFADESAIYSSLVALVTKQHSFDKPLQDRASQFLRSLGSKVKNTEIARKYMTNLVPPSDGTYSGFVRSILTLTSSSHSTVVASSLAFLNSILSNSRTEEHYHLVEAELVSNVLETVQPHLLPISGHEVLVKSLIETIDDFLLLSSSDRSYSTSAPINPFRHRENLFWKVVLPSSQFVTFLIVPG</sequence>
<reference evidence="1 2" key="1">
    <citation type="journal article" date="2022" name="bioRxiv">
        <title>Genomics of Preaxostyla Flagellates Illuminates Evolutionary Transitions and the Path Towards Mitochondrial Loss.</title>
        <authorList>
            <person name="Novak L.V.F."/>
            <person name="Treitli S.C."/>
            <person name="Pyrih J."/>
            <person name="Halakuc P."/>
            <person name="Pipaliya S.V."/>
            <person name="Vacek V."/>
            <person name="Brzon O."/>
            <person name="Soukal P."/>
            <person name="Eme L."/>
            <person name="Dacks J.B."/>
            <person name="Karnkowska A."/>
            <person name="Elias M."/>
            <person name="Hampl V."/>
        </authorList>
    </citation>
    <scope>NUCLEOTIDE SEQUENCE [LARGE SCALE GENOMIC DNA]</scope>
    <source>
        <strain evidence="1">NAU3</strain>
        <tissue evidence="1">Gut</tissue>
    </source>
</reference>
<gene>
    <name evidence="1" type="ORF">BLNAU_2001</name>
</gene>
<dbReference type="Proteomes" id="UP001281761">
    <property type="component" value="Unassembled WGS sequence"/>
</dbReference>
<accession>A0ABQ9YGX7</accession>
<proteinExistence type="predicted"/>
<comment type="caution">
    <text evidence="1">The sequence shown here is derived from an EMBL/GenBank/DDBJ whole genome shotgun (WGS) entry which is preliminary data.</text>
</comment>
<protein>
    <submittedName>
        <fullName evidence="1">Uncharacterized protein</fullName>
    </submittedName>
</protein>
<evidence type="ECO:0000313" key="2">
    <source>
        <dbReference type="Proteomes" id="UP001281761"/>
    </source>
</evidence>
<evidence type="ECO:0000313" key="1">
    <source>
        <dbReference type="EMBL" id="KAK2962978.1"/>
    </source>
</evidence>
<dbReference type="EMBL" id="JARBJD010000008">
    <property type="protein sequence ID" value="KAK2962978.1"/>
    <property type="molecule type" value="Genomic_DNA"/>
</dbReference>
<name>A0ABQ9YGX7_9EUKA</name>